<dbReference type="InterPro" id="IPR050300">
    <property type="entry name" value="GDXG_lipolytic_enzyme"/>
</dbReference>
<evidence type="ECO:0000259" key="2">
    <source>
        <dbReference type="Pfam" id="PF07859"/>
    </source>
</evidence>
<proteinExistence type="predicted"/>
<dbReference type="EMBL" id="KB446539">
    <property type="protein sequence ID" value="EME43717.1"/>
    <property type="molecule type" value="Genomic_DNA"/>
</dbReference>
<dbReference type="OMA" id="RVWPGQI"/>
<keyword evidence="1" id="KW-0378">Hydrolase</keyword>
<reference evidence="3 4" key="2">
    <citation type="journal article" date="2012" name="PLoS Pathog.">
        <title>Diverse lifestyles and strategies of plant pathogenesis encoded in the genomes of eighteen Dothideomycetes fungi.</title>
        <authorList>
            <person name="Ohm R.A."/>
            <person name="Feau N."/>
            <person name="Henrissat B."/>
            <person name="Schoch C.L."/>
            <person name="Horwitz B.A."/>
            <person name="Barry K.W."/>
            <person name="Condon B.J."/>
            <person name="Copeland A.C."/>
            <person name="Dhillon B."/>
            <person name="Glaser F."/>
            <person name="Hesse C.N."/>
            <person name="Kosti I."/>
            <person name="LaButti K."/>
            <person name="Lindquist E.A."/>
            <person name="Lucas S."/>
            <person name="Salamov A.A."/>
            <person name="Bradshaw R.E."/>
            <person name="Ciuffetti L."/>
            <person name="Hamelin R.C."/>
            <person name="Kema G.H.J."/>
            <person name="Lawrence C."/>
            <person name="Scott J.A."/>
            <person name="Spatafora J.W."/>
            <person name="Turgeon B.G."/>
            <person name="de Wit P.J.G.M."/>
            <person name="Zhong S."/>
            <person name="Goodwin S.B."/>
            <person name="Grigoriev I.V."/>
        </authorList>
    </citation>
    <scope>NUCLEOTIDE SEQUENCE [LARGE SCALE GENOMIC DNA]</scope>
    <source>
        <strain evidence="4">NZE10 / CBS 128990</strain>
    </source>
</reference>
<dbReference type="AlphaFoldDB" id="N1PJP2"/>
<dbReference type="Proteomes" id="UP000016933">
    <property type="component" value="Unassembled WGS sequence"/>
</dbReference>
<dbReference type="Gene3D" id="3.40.50.1820">
    <property type="entry name" value="alpha/beta hydrolase"/>
    <property type="match status" value="1"/>
</dbReference>
<dbReference type="GO" id="GO:0016787">
    <property type="term" value="F:hydrolase activity"/>
    <property type="evidence" value="ECO:0007669"/>
    <property type="project" value="UniProtKB-KW"/>
</dbReference>
<feature type="domain" description="Alpha/beta hydrolase fold-3" evidence="2">
    <location>
        <begin position="70"/>
        <end position="273"/>
    </location>
</feature>
<evidence type="ECO:0000313" key="4">
    <source>
        <dbReference type="Proteomes" id="UP000016933"/>
    </source>
</evidence>
<accession>N1PJP2</accession>
<dbReference type="PANTHER" id="PTHR48081:SF8">
    <property type="entry name" value="ALPHA_BETA HYDROLASE FOLD-3 DOMAIN-CONTAINING PROTEIN-RELATED"/>
    <property type="match status" value="1"/>
</dbReference>
<dbReference type="InterPro" id="IPR029058">
    <property type="entry name" value="AB_hydrolase_fold"/>
</dbReference>
<evidence type="ECO:0000313" key="3">
    <source>
        <dbReference type="EMBL" id="EME43717.1"/>
    </source>
</evidence>
<dbReference type="PANTHER" id="PTHR48081">
    <property type="entry name" value="AB HYDROLASE SUPERFAMILY PROTEIN C4A8.06C"/>
    <property type="match status" value="1"/>
</dbReference>
<dbReference type="HOGENOM" id="CLU_012494_13_2_1"/>
<organism evidence="3 4">
    <name type="scientific">Dothistroma septosporum (strain NZE10 / CBS 128990)</name>
    <name type="common">Red band needle blight fungus</name>
    <name type="synonym">Mycosphaerella pini</name>
    <dbReference type="NCBI Taxonomy" id="675120"/>
    <lineage>
        <taxon>Eukaryota</taxon>
        <taxon>Fungi</taxon>
        <taxon>Dikarya</taxon>
        <taxon>Ascomycota</taxon>
        <taxon>Pezizomycotina</taxon>
        <taxon>Dothideomycetes</taxon>
        <taxon>Dothideomycetidae</taxon>
        <taxon>Mycosphaerellales</taxon>
        <taxon>Mycosphaerellaceae</taxon>
        <taxon>Dothistroma</taxon>
    </lineage>
</organism>
<keyword evidence="4" id="KW-1185">Reference proteome</keyword>
<dbReference type="STRING" id="675120.N1PJP2"/>
<reference evidence="4" key="1">
    <citation type="journal article" date="2012" name="PLoS Genet.">
        <title>The genomes of the fungal plant pathogens Cladosporium fulvum and Dothistroma septosporum reveal adaptation to different hosts and lifestyles but also signatures of common ancestry.</title>
        <authorList>
            <person name="de Wit P.J.G.M."/>
            <person name="van der Burgt A."/>
            <person name="Oekmen B."/>
            <person name="Stergiopoulos I."/>
            <person name="Abd-Elsalam K.A."/>
            <person name="Aerts A.L."/>
            <person name="Bahkali A.H."/>
            <person name="Beenen H.G."/>
            <person name="Chettri P."/>
            <person name="Cox M.P."/>
            <person name="Datema E."/>
            <person name="de Vries R.P."/>
            <person name="Dhillon B."/>
            <person name="Ganley A.R."/>
            <person name="Griffiths S.A."/>
            <person name="Guo Y."/>
            <person name="Hamelin R.C."/>
            <person name="Henrissat B."/>
            <person name="Kabir M.S."/>
            <person name="Jashni M.K."/>
            <person name="Kema G."/>
            <person name="Klaubauf S."/>
            <person name="Lapidus A."/>
            <person name="Levasseur A."/>
            <person name="Lindquist E."/>
            <person name="Mehrabi R."/>
            <person name="Ohm R.A."/>
            <person name="Owen T.J."/>
            <person name="Salamov A."/>
            <person name="Schwelm A."/>
            <person name="Schijlen E."/>
            <person name="Sun H."/>
            <person name="van den Burg H.A."/>
            <person name="van Ham R.C.H.J."/>
            <person name="Zhang S."/>
            <person name="Goodwin S.B."/>
            <person name="Grigoriev I.V."/>
            <person name="Collemare J."/>
            <person name="Bradshaw R.E."/>
        </authorList>
    </citation>
    <scope>NUCLEOTIDE SEQUENCE [LARGE SCALE GENOMIC DNA]</scope>
    <source>
        <strain evidence="4">NZE10 / CBS 128990</strain>
    </source>
</reference>
<name>N1PJP2_DOTSN</name>
<dbReference type="eggNOG" id="KOG1515">
    <property type="taxonomic scope" value="Eukaryota"/>
</dbReference>
<sequence>MSLNIHPRETAPDVFRERMEIAEKLEKLLANDKNWYEFPTPQDYRDARRDGTNGFKKPVLSEHARLVNCGFVIGSNAGYDTYLTRLSNELGITLASVEYRLAPEHPHPAGYHDAIDAALFALSTSGARELGGPLRVLGGESAGAWFSVGVALALRDHHGIDVRSQLSAICAGYGIFDLTYTPSCLSHKRNIVLSSDLTRTFMEATFGHIPVSERKNAEISPLYADLRGLPPAQFLVGDVEPLLDDSVFMAAKWAQAGNEVDLHVVSAACHAFTLIPMGSATEEGVQSLVSFVKNRHMVKE</sequence>
<protein>
    <recommendedName>
        <fullName evidence="2">Alpha/beta hydrolase fold-3 domain-containing protein</fullName>
    </recommendedName>
</protein>
<dbReference type="Pfam" id="PF07859">
    <property type="entry name" value="Abhydrolase_3"/>
    <property type="match status" value="1"/>
</dbReference>
<dbReference type="SUPFAM" id="SSF53474">
    <property type="entry name" value="alpha/beta-Hydrolases"/>
    <property type="match status" value="1"/>
</dbReference>
<dbReference type="InterPro" id="IPR013094">
    <property type="entry name" value="AB_hydrolase_3"/>
</dbReference>
<dbReference type="OrthoDB" id="408631at2759"/>
<evidence type="ECO:0000256" key="1">
    <source>
        <dbReference type="ARBA" id="ARBA00022801"/>
    </source>
</evidence>
<gene>
    <name evidence="3" type="ORF">DOTSEDRAFT_62325</name>
</gene>